<name>A0A1H7ULM2_9LACT</name>
<sequence length="228" mass="26154">MYRDKVQRFYRSKIVKNLVIILIICVMTWLFLSIIGNFVNLHPNAYRDLLRSILVPYGIGVLLYNIYTVGFKKKSLKGSAKKISLWWGNITALESICLIFTLITLVNSIMMLSGIDTPKQGVFAYVHMMTRLGIVTFIVMLLMWQDVVKRTRRSSFDFSISKVLQVAPKKIVTSVSIVFTVLTTVYCLVMIAFQEVLNPVGGAFFYQLLLAMLLITSLIFLLFRLMKR</sequence>
<dbReference type="Proteomes" id="UP000321425">
    <property type="component" value="Unassembled WGS sequence"/>
</dbReference>
<keyword evidence="5" id="KW-1185">Reference proteome</keyword>
<dbReference type="AlphaFoldDB" id="A0A1H7ULM2"/>
<proteinExistence type="predicted"/>
<feature type="transmembrane region" description="Helical" evidence="1">
    <location>
        <begin position="83"/>
        <end position="110"/>
    </location>
</feature>
<evidence type="ECO:0000313" key="3">
    <source>
        <dbReference type="EMBL" id="SEL97645.1"/>
    </source>
</evidence>
<dbReference type="EMBL" id="FOBL01000018">
    <property type="protein sequence ID" value="SEL97645.1"/>
    <property type="molecule type" value="Genomic_DNA"/>
</dbReference>
<reference evidence="2 5" key="2">
    <citation type="submission" date="2019-07" db="EMBL/GenBank/DDBJ databases">
        <title>Whole genome shotgun sequence of Alkalibacterium putridalgicola NBRC 103243.</title>
        <authorList>
            <person name="Hosoyama A."/>
            <person name="Uohara A."/>
            <person name="Ohji S."/>
            <person name="Ichikawa N."/>
        </authorList>
    </citation>
    <scope>NUCLEOTIDE SEQUENCE [LARGE SCALE GENOMIC DNA]</scope>
    <source>
        <strain evidence="2 5">NBRC 103243</strain>
    </source>
</reference>
<protein>
    <submittedName>
        <fullName evidence="3">Uncharacterized protein</fullName>
    </submittedName>
</protein>
<gene>
    <name evidence="2" type="ORF">APU01nite_02840</name>
    <name evidence="3" type="ORF">SAMN04488100_11842</name>
</gene>
<accession>A0A1H7ULM2</accession>
<organism evidence="3 4">
    <name type="scientific">Alkalibacterium putridalgicola</name>
    <dbReference type="NCBI Taxonomy" id="426703"/>
    <lineage>
        <taxon>Bacteria</taxon>
        <taxon>Bacillati</taxon>
        <taxon>Bacillota</taxon>
        <taxon>Bacilli</taxon>
        <taxon>Lactobacillales</taxon>
        <taxon>Carnobacteriaceae</taxon>
        <taxon>Alkalibacterium</taxon>
    </lineage>
</organism>
<evidence type="ECO:0000256" key="1">
    <source>
        <dbReference type="SAM" id="Phobius"/>
    </source>
</evidence>
<dbReference type="EMBL" id="BJUX01000002">
    <property type="protein sequence ID" value="GEK88245.1"/>
    <property type="molecule type" value="Genomic_DNA"/>
</dbReference>
<feature type="transmembrane region" description="Helical" evidence="1">
    <location>
        <begin position="122"/>
        <end position="144"/>
    </location>
</feature>
<reference evidence="3 4" key="1">
    <citation type="submission" date="2016-10" db="EMBL/GenBank/DDBJ databases">
        <authorList>
            <person name="de Groot N.N."/>
        </authorList>
    </citation>
    <scope>NUCLEOTIDE SEQUENCE [LARGE SCALE GENOMIC DNA]</scope>
    <source>
        <strain evidence="3 4">DSM 19182</strain>
    </source>
</reference>
<evidence type="ECO:0000313" key="5">
    <source>
        <dbReference type="Proteomes" id="UP000321425"/>
    </source>
</evidence>
<feature type="transmembrane region" description="Helical" evidence="1">
    <location>
        <begin position="171"/>
        <end position="192"/>
    </location>
</feature>
<feature type="transmembrane region" description="Helical" evidence="1">
    <location>
        <begin position="20"/>
        <end position="41"/>
    </location>
</feature>
<evidence type="ECO:0000313" key="2">
    <source>
        <dbReference type="EMBL" id="GEK88245.1"/>
    </source>
</evidence>
<dbReference type="Proteomes" id="UP000198548">
    <property type="component" value="Unassembled WGS sequence"/>
</dbReference>
<keyword evidence="1" id="KW-0472">Membrane</keyword>
<feature type="transmembrane region" description="Helical" evidence="1">
    <location>
        <begin position="204"/>
        <end position="223"/>
    </location>
</feature>
<evidence type="ECO:0000313" key="4">
    <source>
        <dbReference type="Proteomes" id="UP000198548"/>
    </source>
</evidence>
<keyword evidence="1" id="KW-0812">Transmembrane</keyword>
<keyword evidence="1" id="KW-1133">Transmembrane helix</keyword>
<feature type="transmembrane region" description="Helical" evidence="1">
    <location>
        <begin position="53"/>
        <end position="71"/>
    </location>
</feature>